<protein>
    <submittedName>
        <fullName evidence="2">Acyl-CoA N-acyltransferases (NAT) superfamily protein</fullName>
    </submittedName>
</protein>
<keyword evidence="3" id="KW-1185">Reference proteome</keyword>
<dbReference type="PROSITE" id="PS51186">
    <property type="entry name" value="GNAT"/>
    <property type="match status" value="1"/>
</dbReference>
<keyword evidence="2" id="KW-0808">Transferase</keyword>
<sequence>MAGHDHDEISEITLRPFNLSDIDDFMEWATDEKVSHFCIWDTYNSREQAMGFIKYLAIPHPWLRVICLGEKAIGSISVTPGSGIGEKKGELGYALNSKYWGKGIATRAVKIVVGTIFRE</sequence>
<accession>A0A7J0EF19</accession>
<feature type="domain" description="N-acetyltransferase" evidence="1">
    <location>
        <begin position="12"/>
        <end position="119"/>
    </location>
</feature>
<dbReference type="PANTHER" id="PTHR46067:SF27">
    <property type="entry name" value="ACYL-COA N-ACYLTRANSFERASES (NAT) SUPERFAMILY PROTEIN"/>
    <property type="match status" value="1"/>
</dbReference>
<dbReference type="InterPro" id="IPR000182">
    <property type="entry name" value="GNAT_dom"/>
</dbReference>
<dbReference type="Proteomes" id="UP000585474">
    <property type="component" value="Unassembled WGS sequence"/>
</dbReference>
<dbReference type="SUPFAM" id="SSF55729">
    <property type="entry name" value="Acyl-CoA N-acyltransferases (Nat)"/>
    <property type="match status" value="1"/>
</dbReference>
<reference evidence="2 3" key="1">
    <citation type="submission" date="2019-07" db="EMBL/GenBank/DDBJ databases">
        <title>De Novo Assembly of kiwifruit Actinidia rufa.</title>
        <authorList>
            <person name="Sugita-Konishi S."/>
            <person name="Sato K."/>
            <person name="Mori E."/>
            <person name="Abe Y."/>
            <person name="Kisaki G."/>
            <person name="Hamano K."/>
            <person name="Suezawa K."/>
            <person name="Otani M."/>
            <person name="Fukuda T."/>
            <person name="Manabe T."/>
            <person name="Gomi K."/>
            <person name="Tabuchi M."/>
            <person name="Akimitsu K."/>
            <person name="Kataoka I."/>
        </authorList>
    </citation>
    <scope>NUCLEOTIDE SEQUENCE [LARGE SCALE GENOMIC DNA]</scope>
    <source>
        <strain evidence="3">cv. Fuchu</strain>
    </source>
</reference>
<dbReference type="AlphaFoldDB" id="A0A7J0EF19"/>
<dbReference type="Pfam" id="PF13302">
    <property type="entry name" value="Acetyltransf_3"/>
    <property type="match status" value="1"/>
</dbReference>
<evidence type="ECO:0000313" key="3">
    <source>
        <dbReference type="Proteomes" id="UP000585474"/>
    </source>
</evidence>
<dbReference type="PANTHER" id="PTHR46067">
    <property type="entry name" value="ACYL-COA N-ACYLTRANSFERASES (NAT) SUPERFAMILY PROTEIN"/>
    <property type="match status" value="1"/>
</dbReference>
<organism evidence="2 3">
    <name type="scientific">Actinidia rufa</name>
    <dbReference type="NCBI Taxonomy" id="165716"/>
    <lineage>
        <taxon>Eukaryota</taxon>
        <taxon>Viridiplantae</taxon>
        <taxon>Streptophyta</taxon>
        <taxon>Embryophyta</taxon>
        <taxon>Tracheophyta</taxon>
        <taxon>Spermatophyta</taxon>
        <taxon>Magnoliopsida</taxon>
        <taxon>eudicotyledons</taxon>
        <taxon>Gunneridae</taxon>
        <taxon>Pentapetalae</taxon>
        <taxon>asterids</taxon>
        <taxon>Ericales</taxon>
        <taxon>Actinidiaceae</taxon>
        <taxon>Actinidia</taxon>
    </lineage>
</organism>
<evidence type="ECO:0000313" key="2">
    <source>
        <dbReference type="EMBL" id="GFY85053.1"/>
    </source>
</evidence>
<dbReference type="GO" id="GO:0016747">
    <property type="term" value="F:acyltransferase activity, transferring groups other than amino-acyl groups"/>
    <property type="evidence" value="ECO:0007669"/>
    <property type="project" value="InterPro"/>
</dbReference>
<dbReference type="EMBL" id="BJWL01000003">
    <property type="protein sequence ID" value="GFY85053.1"/>
    <property type="molecule type" value="Genomic_DNA"/>
</dbReference>
<keyword evidence="2" id="KW-0012">Acyltransferase</keyword>
<dbReference type="Gene3D" id="3.40.630.30">
    <property type="match status" value="1"/>
</dbReference>
<gene>
    <name evidence="2" type="ORF">Acr_03g0018270</name>
</gene>
<name>A0A7J0EF19_9ERIC</name>
<evidence type="ECO:0000259" key="1">
    <source>
        <dbReference type="PROSITE" id="PS51186"/>
    </source>
</evidence>
<dbReference type="OrthoDB" id="630895at2759"/>
<comment type="caution">
    <text evidence="2">The sequence shown here is derived from an EMBL/GenBank/DDBJ whole genome shotgun (WGS) entry which is preliminary data.</text>
</comment>
<proteinExistence type="predicted"/>
<dbReference type="InterPro" id="IPR016181">
    <property type="entry name" value="Acyl_CoA_acyltransferase"/>
</dbReference>